<keyword evidence="5" id="KW-1185">Reference proteome</keyword>
<dbReference type="PANTHER" id="PTHR11280">
    <property type="entry name" value="GLUCOSAMINE-6-PHOSPHATE ISOMERASE"/>
    <property type="match status" value="1"/>
</dbReference>
<comment type="caution">
    <text evidence="4">The sequence shown here is derived from an EMBL/GenBank/DDBJ whole genome shotgun (WGS) entry which is preliminary data.</text>
</comment>
<keyword evidence="1" id="KW-0378">Hydrolase</keyword>
<dbReference type="InterPro" id="IPR006148">
    <property type="entry name" value="Glc/Gal-6P_isomerase"/>
</dbReference>
<accession>A0ABP5KVK1</accession>
<protein>
    <submittedName>
        <fullName evidence="4">Glucosamine-6-phosphate deaminase</fullName>
    </submittedName>
</protein>
<dbReference type="InterPro" id="IPR037171">
    <property type="entry name" value="NagB/RpiA_transferase-like"/>
</dbReference>
<dbReference type="PROSITE" id="PS01161">
    <property type="entry name" value="GLC_GALNAC_ISOMERASE"/>
    <property type="match status" value="1"/>
</dbReference>
<dbReference type="Proteomes" id="UP001500102">
    <property type="component" value="Unassembled WGS sequence"/>
</dbReference>
<dbReference type="InterPro" id="IPR018321">
    <property type="entry name" value="Glucosamine6P_isomerase_CS"/>
</dbReference>
<gene>
    <name evidence="4" type="ORF">GCM10009825_21360</name>
</gene>
<dbReference type="Pfam" id="PF01182">
    <property type="entry name" value="Glucosamine_iso"/>
    <property type="match status" value="1"/>
</dbReference>
<evidence type="ECO:0000259" key="3">
    <source>
        <dbReference type="Pfam" id="PF01182"/>
    </source>
</evidence>
<dbReference type="Gene3D" id="3.40.50.1360">
    <property type="match status" value="1"/>
</dbReference>
<dbReference type="InterPro" id="IPR004547">
    <property type="entry name" value="Glucosamine6P_isomerase"/>
</dbReference>
<dbReference type="PANTHER" id="PTHR11280:SF5">
    <property type="entry name" value="GLUCOSAMINE-6-PHOSPHATE ISOMERASE"/>
    <property type="match status" value="1"/>
</dbReference>
<reference evidence="5" key="1">
    <citation type="journal article" date="2019" name="Int. J. Syst. Evol. Microbiol.">
        <title>The Global Catalogue of Microorganisms (GCM) 10K type strain sequencing project: providing services to taxonomists for standard genome sequencing and annotation.</title>
        <authorList>
            <consortium name="The Broad Institute Genomics Platform"/>
            <consortium name="The Broad Institute Genome Sequencing Center for Infectious Disease"/>
            <person name="Wu L."/>
            <person name="Ma J."/>
        </authorList>
    </citation>
    <scope>NUCLEOTIDE SEQUENCE [LARGE SCALE GENOMIC DNA]</scope>
    <source>
        <strain evidence="5">JCM 15921</strain>
    </source>
</reference>
<evidence type="ECO:0000256" key="1">
    <source>
        <dbReference type="ARBA" id="ARBA00022801"/>
    </source>
</evidence>
<evidence type="ECO:0000256" key="2">
    <source>
        <dbReference type="ARBA" id="ARBA00023277"/>
    </source>
</evidence>
<dbReference type="SUPFAM" id="SSF100950">
    <property type="entry name" value="NagB/RpiA/CoA transferase-like"/>
    <property type="match status" value="1"/>
</dbReference>
<evidence type="ECO:0000313" key="5">
    <source>
        <dbReference type="Proteomes" id="UP001500102"/>
    </source>
</evidence>
<organism evidence="4 5">
    <name type="scientific">Arthrobacter humicola</name>
    <dbReference type="NCBI Taxonomy" id="409291"/>
    <lineage>
        <taxon>Bacteria</taxon>
        <taxon>Bacillati</taxon>
        <taxon>Actinomycetota</taxon>
        <taxon>Actinomycetes</taxon>
        <taxon>Micrococcales</taxon>
        <taxon>Micrococcaceae</taxon>
        <taxon>Arthrobacter</taxon>
    </lineage>
</organism>
<feature type="domain" description="Glucosamine/galactosamine-6-phosphate isomerase" evidence="3">
    <location>
        <begin position="19"/>
        <end position="221"/>
    </location>
</feature>
<dbReference type="CDD" id="cd01399">
    <property type="entry name" value="GlcN6P_deaminase"/>
    <property type="match status" value="1"/>
</dbReference>
<evidence type="ECO:0000313" key="4">
    <source>
        <dbReference type="EMBL" id="GAA2136288.1"/>
    </source>
</evidence>
<name>A0ABP5KVK1_9MICC</name>
<dbReference type="EMBL" id="BAAAQB010000029">
    <property type="protein sequence ID" value="GAA2136288.1"/>
    <property type="molecule type" value="Genomic_DNA"/>
</dbReference>
<sequence>MMEIFVVPDAEGTGAVAAGILAAVIRSRPDAVLGVATGGSPLPVYVALAGHGLDMSGIRGFALDEYVGLPAGHPESYAEVVRREVTERLHLVPANVFVPDGGAENPDVAARDYDRAIAKAGGIDVQILGIGHNGHLAFNEPGSALDSRTRVELLTERTRQANARYFDIPDDVPERCITQGLGTILEARQLLLVVNGADKADILREALAGPVSPECPASVLQLHPHVTVVADEAAAARLTDVPAGSLRGPGIVKVRAGAAVA</sequence>
<proteinExistence type="predicted"/>
<keyword evidence="2" id="KW-0119">Carbohydrate metabolism</keyword>